<accession>A0A090FVM9</accession>
<sequence>MACLFRCYDFKSNFTERTAWLERRRVVLPARFA</sequence>
<dbReference type="Proteomes" id="UP000046373">
    <property type="component" value="Unassembled WGS sequence"/>
</dbReference>
<evidence type="ECO:0000313" key="2">
    <source>
        <dbReference type="Proteomes" id="UP000046373"/>
    </source>
</evidence>
<proteinExistence type="predicted"/>
<organism evidence="1 2">
    <name type="scientific">Mesorhizobium plurifarium</name>
    <dbReference type="NCBI Taxonomy" id="69974"/>
    <lineage>
        <taxon>Bacteria</taxon>
        <taxon>Pseudomonadati</taxon>
        <taxon>Pseudomonadota</taxon>
        <taxon>Alphaproteobacteria</taxon>
        <taxon>Hyphomicrobiales</taxon>
        <taxon>Phyllobacteriaceae</taxon>
        <taxon>Mesorhizobium</taxon>
    </lineage>
</organism>
<protein>
    <submittedName>
        <fullName evidence="1">Uncharacterized protein</fullName>
    </submittedName>
</protein>
<gene>
    <name evidence="1" type="ORF">MPLDJ20_110484</name>
</gene>
<dbReference type="AlphaFoldDB" id="A0A090FVM9"/>
<reference evidence="1 2" key="1">
    <citation type="submission" date="2014-08" db="EMBL/GenBank/DDBJ databases">
        <authorList>
            <person name="Moulin Lionel"/>
        </authorList>
    </citation>
    <scope>NUCLEOTIDE SEQUENCE [LARGE SCALE GENOMIC DNA]</scope>
</reference>
<name>A0A090FVM9_MESPL</name>
<evidence type="ECO:0000313" key="1">
    <source>
        <dbReference type="EMBL" id="CDX22951.1"/>
    </source>
</evidence>
<dbReference type="EMBL" id="CCNB01000003">
    <property type="protein sequence ID" value="CDX22951.1"/>
    <property type="molecule type" value="Genomic_DNA"/>
</dbReference>